<sequence>MKKNIIPVISWILALWACNIFLSSLPYKFSNHPDTVHIFSTIGSWLQGFLGDNLGGLFARYGAYGVGSFELLTSLTLLSPALFWLLGRMAPDLKLPSRRLMHRIGGAMASMVMGGAVFFHLASPLGVEVLHEGKGDGGSLFYAAVSILVSGIILFLINRKPGAAAE</sequence>
<gene>
    <name evidence="2" type="ORF">TBH_C1859</name>
</gene>
<keyword evidence="1" id="KW-0812">Transmembrane</keyword>
<protein>
    <submittedName>
        <fullName evidence="2">Uncharacterized protein</fullName>
    </submittedName>
</protein>
<feature type="transmembrane region" description="Helical" evidence="1">
    <location>
        <begin position="107"/>
        <end position="127"/>
    </location>
</feature>
<name>A0A7U6GJK4_9GAMM</name>
<dbReference type="OrthoDB" id="9791120at2"/>
<feature type="transmembrane region" description="Helical" evidence="1">
    <location>
        <begin position="5"/>
        <end position="25"/>
    </location>
</feature>
<dbReference type="RefSeq" id="WP_041067930.1">
    <property type="nucleotide sequence ID" value="NZ_AP012273.1"/>
</dbReference>
<feature type="transmembrane region" description="Helical" evidence="1">
    <location>
        <begin position="61"/>
        <end position="86"/>
    </location>
</feature>
<dbReference type="KEGG" id="tbn:TBH_C1859"/>
<organism evidence="2 3">
    <name type="scientific">Thiolapillus brandeum</name>
    <dbReference type="NCBI Taxonomy" id="1076588"/>
    <lineage>
        <taxon>Bacteria</taxon>
        <taxon>Pseudomonadati</taxon>
        <taxon>Pseudomonadota</taxon>
        <taxon>Gammaproteobacteria</taxon>
        <taxon>Chromatiales</taxon>
        <taxon>Sedimenticolaceae</taxon>
        <taxon>Thiolapillus</taxon>
    </lineage>
</organism>
<evidence type="ECO:0000313" key="2">
    <source>
        <dbReference type="EMBL" id="BAO44774.1"/>
    </source>
</evidence>
<reference evidence="2 3" key="1">
    <citation type="journal article" date="2014" name="PLoS ONE">
        <title>Physiological and genomic features of a novel sulfur-oxidizing gammaproteobacterium belonging to a previously uncultivated symbiotic lineage isolated from a hydrothermal vent.</title>
        <authorList>
            <person name="Nunoura T."/>
            <person name="Takaki Y."/>
            <person name="Kazama H."/>
            <person name="Kakuta J."/>
            <person name="Shimamura S."/>
            <person name="Makita H."/>
            <person name="Hirai M."/>
            <person name="Miyazaki M."/>
            <person name="Takai K."/>
        </authorList>
    </citation>
    <scope>NUCLEOTIDE SEQUENCE [LARGE SCALE GENOMIC DNA]</scope>
    <source>
        <strain evidence="2 3">Hiromi1</strain>
    </source>
</reference>
<keyword evidence="1" id="KW-0472">Membrane</keyword>
<feature type="transmembrane region" description="Helical" evidence="1">
    <location>
        <begin position="139"/>
        <end position="157"/>
    </location>
</feature>
<evidence type="ECO:0000313" key="3">
    <source>
        <dbReference type="Proteomes" id="UP000031631"/>
    </source>
</evidence>
<keyword evidence="3" id="KW-1185">Reference proteome</keyword>
<evidence type="ECO:0000256" key="1">
    <source>
        <dbReference type="SAM" id="Phobius"/>
    </source>
</evidence>
<proteinExistence type="predicted"/>
<accession>A0A7U6GJK4</accession>
<dbReference type="EMBL" id="AP012273">
    <property type="protein sequence ID" value="BAO44774.1"/>
    <property type="molecule type" value="Genomic_DNA"/>
</dbReference>
<keyword evidence="1" id="KW-1133">Transmembrane helix</keyword>
<dbReference type="AlphaFoldDB" id="A0A7U6GJK4"/>
<dbReference type="Proteomes" id="UP000031631">
    <property type="component" value="Chromosome"/>
</dbReference>